<dbReference type="HOGENOM" id="CLU_064680_0_0_7"/>
<feature type="transmembrane region" description="Helical" evidence="1">
    <location>
        <begin position="212"/>
        <end position="232"/>
    </location>
</feature>
<feature type="transmembrane region" description="Helical" evidence="1">
    <location>
        <begin position="37"/>
        <end position="55"/>
    </location>
</feature>
<dbReference type="GO" id="GO:0016020">
    <property type="term" value="C:membrane"/>
    <property type="evidence" value="ECO:0007669"/>
    <property type="project" value="InterPro"/>
</dbReference>
<feature type="transmembrane region" description="Helical" evidence="1">
    <location>
        <begin position="126"/>
        <end position="144"/>
    </location>
</feature>
<accession>Q7MS22</accession>
<feature type="transmembrane region" description="Helical" evidence="1">
    <location>
        <begin position="156"/>
        <end position="173"/>
    </location>
</feature>
<dbReference type="PANTHER" id="PTHR22911:SF137">
    <property type="entry name" value="SOLUTE CARRIER FAMILY 35 MEMBER G2-RELATED"/>
    <property type="match status" value="1"/>
</dbReference>
<dbReference type="RefSeq" id="WP_011138766.1">
    <property type="nucleotide sequence ID" value="NC_005090.1"/>
</dbReference>
<keyword evidence="1" id="KW-1133">Transmembrane helix</keyword>
<dbReference type="KEGG" id="wsu:WS0860"/>
<organism evidence="4">
    <name type="scientific">Wolinella succinogenes (strain ATCC 29543 / DSM 1740 / CCUG 13145 / JCM 31913 / LMG 7466 / NCTC 11488 / FDC 602W)</name>
    <name type="common">Vibrio succinogenes</name>
    <dbReference type="NCBI Taxonomy" id="273121"/>
    <lineage>
        <taxon>Bacteria</taxon>
        <taxon>Pseudomonadati</taxon>
        <taxon>Campylobacterota</taxon>
        <taxon>Epsilonproteobacteria</taxon>
        <taxon>Campylobacterales</taxon>
        <taxon>Helicobacteraceae</taxon>
        <taxon>Wolinella</taxon>
    </lineage>
</organism>
<sequence>MSNSSKGALYVALCITLWSLIPIFAKLGQSNLDHHQYLFFSSLLSFLALLGVGYYRRELGNFWRYSLQTLLFLAFLGFLDFFYYWLLYFGYKEAQGLEVLVFQYSWPIFIVILSPWFLGEKLSMKHALSLLFGFLGVAVVLSQGKMSEIEFSNFKALFLVLLGAFSFALFSVLSKRVSAKALHAVTLYFLSATLYSSLALSLFSSWEMPSWGDWPFILVNGIFLNGISYLFWVEALRLGDASKVAPFLFFIPPLSAFWLILFLDEPWVWAYGVGLMLVILSGIINARRKR</sequence>
<feature type="domain" description="EamA" evidence="2">
    <location>
        <begin position="6"/>
        <end position="141"/>
    </location>
</feature>
<feature type="transmembrane region" description="Helical" evidence="1">
    <location>
        <begin position="67"/>
        <end position="87"/>
    </location>
</feature>
<gene>
    <name evidence="3" type="ordered locus">WS0860</name>
</gene>
<protein>
    <recommendedName>
        <fullName evidence="2">EamA domain-containing protein</fullName>
    </recommendedName>
</protein>
<dbReference type="EMBL" id="BX571659">
    <property type="protein sequence ID" value="CAE09969.1"/>
    <property type="molecule type" value="Genomic_DNA"/>
</dbReference>
<evidence type="ECO:0000313" key="4">
    <source>
        <dbReference type="Proteomes" id="UP000000422"/>
    </source>
</evidence>
<feature type="transmembrane region" description="Helical" evidence="1">
    <location>
        <begin position="7"/>
        <end position="25"/>
    </location>
</feature>
<dbReference type="SUPFAM" id="SSF103481">
    <property type="entry name" value="Multidrug resistance efflux transporter EmrE"/>
    <property type="match status" value="2"/>
</dbReference>
<feature type="domain" description="EamA" evidence="2">
    <location>
        <begin position="155"/>
        <end position="282"/>
    </location>
</feature>
<proteinExistence type="predicted"/>
<dbReference type="InterPro" id="IPR037185">
    <property type="entry name" value="EmrE-like"/>
</dbReference>
<feature type="transmembrane region" description="Helical" evidence="1">
    <location>
        <begin position="244"/>
        <end position="262"/>
    </location>
</feature>
<dbReference type="eggNOG" id="COG0697">
    <property type="taxonomic scope" value="Bacteria"/>
</dbReference>
<evidence type="ECO:0000313" key="3">
    <source>
        <dbReference type="EMBL" id="CAE09969.1"/>
    </source>
</evidence>
<dbReference type="Proteomes" id="UP000000422">
    <property type="component" value="Chromosome"/>
</dbReference>
<keyword evidence="1" id="KW-0812">Transmembrane</keyword>
<reference evidence="3 4" key="1">
    <citation type="journal article" date="2003" name="Proc. Natl. Acad. Sci. U.S.A.">
        <title>Complete genome sequence and analysis of Wolinella succinogenes.</title>
        <authorList>
            <person name="Baar C."/>
            <person name="Eppinger M."/>
            <person name="Raddatz G."/>
            <person name="Simon JM."/>
            <person name="Lanz C."/>
            <person name="Klimmek O."/>
            <person name="Nandakumar R."/>
            <person name="Gross R."/>
            <person name="Rosinus A."/>
            <person name="Keller H."/>
            <person name="Jagtap P."/>
            <person name="Linke B."/>
            <person name="Meyer F."/>
            <person name="Lederer H."/>
            <person name="Schuster S.C."/>
        </authorList>
    </citation>
    <scope>NUCLEOTIDE SEQUENCE [LARGE SCALE GENOMIC DNA]</scope>
    <source>
        <strain evidence="4">ATCC 29543 / DSM 1740 / CCUG 13145 / JCM 31913 / LMG 7466 / NCTC 11488 / FDC 602W</strain>
    </source>
</reference>
<keyword evidence="1" id="KW-0472">Membrane</keyword>
<dbReference type="InterPro" id="IPR000620">
    <property type="entry name" value="EamA_dom"/>
</dbReference>
<evidence type="ECO:0000259" key="2">
    <source>
        <dbReference type="Pfam" id="PF00892"/>
    </source>
</evidence>
<dbReference type="PANTHER" id="PTHR22911">
    <property type="entry name" value="ACYL-MALONYL CONDENSING ENZYME-RELATED"/>
    <property type="match status" value="1"/>
</dbReference>
<feature type="transmembrane region" description="Helical" evidence="1">
    <location>
        <begin position="99"/>
        <end position="119"/>
    </location>
</feature>
<dbReference type="STRING" id="273121.WS0860"/>
<evidence type="ECO:0000256" key="1">
    <source>
        <dbReference type="SAM" id="Phobius"/>
    </source>
</evidence>
<feature type="transmembrane region" description="Helical" evidence="1">
    <location>
        <begin position="185"/>
        <end position="206"/>
    </location>
</feature>
<feature type="transmembrane region" description="Helical" evidence="1">
    <location>
        <begin position="268"/>
        <end position="286"/>
    </location>
</feature>
<dbReference type="AlphaFoldDB" id="Q7MS22"/>
<keyword evidence="4" id="KW-1185">Reference proteome</keyword>
<name>Q7MS22_WOLSU</name>
<dbReference type="Pfam" id="PF00892">
    <property type="entry name" value="EamA"/>
    <property type="match status" value="2"/>
</dbReference>